<dbReference type="InterPro" id="IPR036188">
    <property type="entry name" value="FAD/NAD-bd_sf"/>
</dbReference>
<gene>
    <name evidence="1" type="ORF">GCM10023235_11550</name>
</gene>
<dbReference type="RefSeq" id="WP_345695664.1">
    <property type="nucleotide sequence ID" value="NZ_BAABIS010000001.1"/>
</dbReference>
<name>A0ABP9DFD5_9ACTN</name>
<evidence type="ECO:0000313" key="2">
    <source>
        <dbReference type="Proteomes" id="UP001501752"/>
    </source>
</evidence>
<comment type="caution">
    <text evidence="1">The sequence shown here is derived from an EMBL/GenBank/DDBJ whole genome shotgun (WGS) entry which is preliminary data.</text>
</comment>
<accession>A0ABP9DFD5</accession>
<protein>
    <submittedName>
        <fullName evidence="1">Lycopene cyclase family protein</fullName>
    </submittedName>
</protein>
<proteinExistence type="predicted"/>
<keyword evidence="2" id="KW-1185">Reference proteome</keyword>
<dbReference type="Gene3D" id="3.50.50.60">
    <property type="entry name" value="FAD/NAD(P)-binding domain"/>
    <property type="match status" value="1"/>
</dbReference>
<dbReference type="EMBL" id="BAABIS010000001">
    <property type="protein sequence ID" value="GAA4838116.1"/>
    <property type="molecule type" value="Genomic_DNA"/>
</dbReference>
<dbReference type="Proteomes" id="UP001501752">
    <property type="component" value="Unassembled WGS sequence"/>
</dbReference>
<dbReference type="SUPFAM" id="SSF51905">
    <property type="entry name" value="FAD/NAD(P)-binding domain"/>
    <property type="match status" value="1"/>
</dbReference>
<evidence type="ECO:0000313" key="1">
    <source>
        <dbReference type="EMBL" id="GAA4838116.1"/>
    </source>
</evidence>
<dbReference type="Pfam" id="PF05834">
    <property type="entry name" value="Lycopene_cycl"/>
    <property type="match status" value="1"/>
</dbReference>
<reference evidence="2" key="1">
    <citation type="journal article" date="2019" name="Int. J. Syst. Evol. Microbiol.">
        <title>The Global Catalogue of Microorganisms (GCM) 10K type strain sequencing project: providing services to taxonomists for standard genome sequencing and annotation.</title>
        <authorList>
            <consortium name="The Broad Institute Genomics Platform"/>
            <consortium name="The Broad Institute Genome Sequencing Center for Infectious Disease"/>
            <person name="Wu L."/>
            <person name="Ma J."/>
        </authorList>
    </citation>
    <scope>NUCLEOTIDE SEQUENCE [LARGE SCALE GENOMIC DNA]</scope>
    <source>
        <strain evidence="2">JCM 13006</strain>
    </source>
</reference>
<sequence>MTAALPVAKPSVVVIGAGAAGLSLAHWLTGRGNASGTPVEVTVVEAADERVRSAARTWCFWDDWPGEYEEAVAAQWSRLRVTGPDGEVVGIATDPLRYRMVRSEALEALLHERLVARSGVRLLRATVEEVFPEPDGSRGARVVARDAAGRTVTLSGRYVFDSRPATRLPPARTTLLQHFRGWFVRTDRPRFDPQCAHLMDFRVPQPRRGLAFGYVLPLDVDRALVEFTEFSRRPLTASGYEDALDHYTRRVLGLGGFRVEDVEQGVIPMTDGRFVRRVSRDHYRIGAAGGATRPSTGYTFAAIQRQSRDIASALGRGQDHDLVAAAYGRRALAMDAVLLRALDTGRIDGPRFFTELFRRTPGDLLLRFLDGRTTVAEDVRIGLRCPVGPMLRCAAELPFVRRRSAGRVARSGSAERSADR</sequence>
<organism evidence="1 2">
    <name type="scientific">Kitasatospora terrestris</name>
    <dbReference type="NCBI Taxonomy" id="258051"/>
    <lineage>
        <taxon>Bacteria</taxon>
        <taxon>Bacillati</taxon>
        <taxon>Actinomycetota</taxon>
        <taxon>Actinomycetes</taxon>
        <taxon>Kitasatosporales</taxon>
        <taxon>Streptomycetaceae</taxon>
        <taxon>Kitasatospora</taxon>
    </lineage>
</organism>